<accession>A0AA38Z4V4</accession>
<dbReference type="EMBL" id="JARBHA010000014">
    <property type="protein sequence ID" value="KAJ9682122.1"/>
    <property type="molecule type" value="Genomic_DNA"/>
</dbReference>
<feature type="region of interest" description="Disordered" evidence="1">
    <location>
        <begin position="23"/>
        <end position="52"/>
    </location>
</feature>
<dbReference type="Proteomes" id="UP001168098">
    <property type="component" value="Unassembled WGS sequence"/>
</dbReference>
<keyword evidence="3" id="KW-1185">Reference proteome</keyword>
<comment type="caution">
    <text evidence="2">The sequence shown here is derived from an EMBL/GenBank/DDBJ whole genome shotgun (WGS) entry which is preliminary data.</text>
</comment>
<name>A0AA38Z4V4_VITRO</name>
<sequence length="168" mass="18624">MGNCRGLKRSGILGILADESDRSSNLFGSPSRRGGVGRGGFGTPRIGNGHGRDRAVTDRLRILRLCCHPGIQEDFLEKSPLEKLRMSAFLLQYPGSNTLPASTAQLDPPKILPDITDQTGRESDFLTPHKKLLHSINAVEKAMRKNWGNYREFQCKEDSERKKGMSMG</sequence>
<evidence type="ECO:0000256" key="1">
    <source>
        <dbReference type="SAM" id="MobiDB-lite"/>
    </source>
</evidence>
<evidence type="ECO:0000313" key="2">
    <source>
        <dbReference type="EMBL" id="KAJ9682122.1"/>
    </source>
</evidence>
<proteinExistence type="predicted"/>
<organism evidence="2 3">
    <name type="scientific">Vitis rotundifolia</name>
    <name type="common">Muscadine grape</name>
    <dbReference type="NCBI Taxonomy" id="103349"/>
    <lineage>
        <taxon>Eukaryota</taxon>
        <taxon>Viridiplantae</taxon>
        <taxon>Streptophyta</taxon>
        <taxon>Embryophyta</taxon>
        <taxon>Tracheophyta</taxon>
        <taxon>Spermatophyta</taxon>
        <taxon>Magnoliopsida</taxon>
        <taxon>eudicotyledons</taxon>
        <taxon>Gunneridae</taxon>
        <taxon>Pentapetalae</taxon>
        <taxon>rosids</taxon>
        <taxon>Vitales</taxon>
        <taxon>Vitaceae</taxon>
        <taxon>Viteae</taxon>
        <taxon>Vitis</taxon>
    </lineage>
</organism>
<protein>
    <submittedName>
        <fullName evidence="2">Uncharacterized protein</fullName>
    </submittedName>
</protein>
<gene>
    <name evidence="2" type="ORF">PVL29_018153</name>
</gene>
<reference evidence="2 3" key="1">
    <citation type="journal article" date="2023" name="BMC Biotechnol.">
        <title>Vitis rotundifolia cv Carlos genome sequencing.</title>
        <authorList>
            <person name="Huff M."/>
            <person name="Hulse-Kemp A."/>
            <person name="Scheffler B."/>
            <person name="Youngblood R."/>
            <person name="Simpson S."/>
            <person name="Babiker E."/>
            <person name="Staton M."/>
        </authorList>
    </citation>
    <scope>NUCLEOTIDE SEQUENCE [LARGE SCALE GENOMIC DNA]</scope>
    <source>
        <tissue evidence="2">Leaf</tissue>
    </source>
</reference>
<dbReference type="AlphaFoldDB" id="A0AA38Z4V4"/>
<evidence type="ECO:0000313" key="3">
    <source>
        <dbReference type="Proteomes" id="UP001168098"/>
    </source>
</evidence>